<dbReference type="InterPro" id="IPR004433">
    <property type="entry name" value="MenaQ_synth_MenD"/>
</dbReference>
<keyword evidence="3" id="KW-0460">Magnesium</keyword>
<dbReference type="PANTHER" id="PTHR42916">
    <property type="entry name" value="2-SUCCINYL-5-ENOLPYRUVYL-6-HYDROXY-3-CYCLOHEXENE-1-CARBOXYLATE SYNTHASE"/>
    <property type="match status" value="1"/>
</dbReference>
<keyword evidence="1" id="KW-0808">Transferase</keyword>
<dbReference type="PANTHER" id="PTHR42916:SF1">
    <property type="entry name" value="PROTEIN PHYLLO, CHLOROPLASTIC"/>
    <property type="match status" value="1"/>
</dbReference>
<gene>
    <name evidence="7" type="ORF">SAMN05216250_15216</name>
</gene>
<dbReference type="EMBL" id="FOUM01000052">
    <property type="protein sequence ID" value="SFN91679.1"/>
    <property type="molecule type" value="Genomic_DNA"/>
</dbReference>
<dbReference type="AlphaFoldDB" id="A0A1I5CXK0"/>
<keyword evidence="4" id="KW-0786">Thiamine pyrophosphate</keyword>
<accession>A0A1I5CXK0</accession>
<dbReference type="InterPro" id="IPR029061">
    <property type="entry name" value="THDP-binding"/>
</dbReference>
<dbReference type="PIRSF" id="PIRSF004983">
    <property type="entry name" value="MenD"/>
    <property type="match status" value="1"/>
</dbReference>
<feature type="domain" description="Thiamine pyrophosphate enzyme N-terminal TPP-binding" evidence="6">
    <location>
        <begin position="9"/>
        <end position="122"/>
    </location>
</feature>
<evidence type="ECO:0000256" key="4">
    <source>
        <dbReference type="ARBA" id="ARBA00023052"/>
    </source>
</evidence>
<evidence type="ECO:0000259" key="6">
    <source>
        <dbReference type="Pfam" id="PF02776"/>
    </source>
</evidence>
<evidence type="ECO:0000313" key="8">
    <source>
        <dbReference type="Proteomes" id="UP000183766"/>
    </source>
</evidence>
<evidence type="ECO:0000256" key="5">
    <source>
        <dbReference type="ARBA" id="ARBA00023211"/>
    </source>
</evidence>
<dbReference type="GO" id="GO:0030976">
    <property type="term" value="F:thiamine pyrophosphate binding"/>
    <property type="evidence" value="ECO:0007669"/>
    <property type="project" value="InterPro"/>
</dbReference>
<sequence length="574" mass="65457">MYTTQENVRIVISLLKEYNIHHIVLNPGGTNIPIVQAVQDDSYFHCYSVPDERSAMYFAIGIYLQTGELVAVSCTSAQATRNYIPGLTEAFYKHAPILAITTSKLERFQYQDYMQAPDQMSLPVDSVKRSFDLPPVTDDNTRMQCINSAREAMLELTHRNPGPIQLNIRIVDVQQGQFEQVELPVIRTIKRYMAWDEWSDVDLGGKRVLVIIGEHRPFTQRQKDALDNFCTGYNVVVYVNHLSNYHGIYSIQGNLLVSCGGLKHLNPDIIITIGGQTGDYSIYNALNLTKNTEHWRVCEDGNVVNTYNRLNKIFECPAFYFFNRMKKDMQVDHSYYEEWKNMNSTMNYNVEVPFSNLYVAQQLYKDIPQNSIMNFAILNSLRSWSYFPLNTSIQGYANVAAFGIDGCNSMLIGESMNTNEFCFIVTGDLAFFYDMNALGIRHIKNNVRILLVNNNGGAEFKIMTRNWTDNVNVDNFISANGHNGNAKGWAENCGFKYISAKNKEEFSNVKNEFINENFRPILFEVFTEEVDEVVAMSEFIGKNKIVKSGDKIKAVVSSIVGNEGLKVIKKIVRR</sequence>
<reference evidence="8" key="1">
    <citation type="submission" date="2016-10" db="EMBL/GenBank/DDBJ databases">
        <authorList>
            <person name="Varghese N."/>
            <person name="Submissions S."/>
        </authorList>
    </citation>
    <scope>NUCLEOTIDE SEQUENCE [LARGE SCALE GENOMIC DNA]</scope>
    <source>
        <strain evidence="8">NLAE-zl-C202</strain>
    </source>
</reference>
<evidence type="ECO:0000256" key="1">
    <source>
        <dbReference type="ARBA" id="ARBA00022679"/>
    </source>
</evidence>
<keyword evidence="2" id="KW-0479">Metal-binding</keyword>
<dbReference type="CDD" id="cd07037">
    <property type="entry name" value="TPP_PYR_MenD"/>
    <property type="match status" value="1"/>
</dbReference>
<evidence type="ECO:0000256" key="2">
    <source>
        <dbReference type="ARBA" id="ARBA00022723"/>
    </source>
</evidence>
<dbReference type="Gene3D" id="3.40.50.970">
    <property type="match status" value="2"/>
</dbReference>
<evidence type="ECO:0000313" key="7">
    <source>
        <dbReference type="EMBL" id="SFN91679.1"/>
    </source>
</evidence>
<dbReference type="SUPFAM" id="SSF52518">
    <property type="entry name" value="Thiamin diphosphate-binding fold (THDP-binding)"/>
    <property type="match status" value="2"/>
</dbReference>
<organism evidence="7 8">
    <name type="scientific">Bacteroides xylanisolvens</name>
    <dbReference type="NCBI Taxonomy" id="371601"/>
    <lineage>
        <taxon>Bacteria</taxon>
        <taxon>Pseudomonadati</taxon>
        <taxon>Bacteroidota</taxon>
        <taxon>Bacteroidia</taxon>
        <taxon>Bacteroidales</taxon>
        <taxon>Bacteroidaceae</taxon>
        <taxon>Bacteroides</taxon>
    </lineage>
</organism>
<dbReference type="GO" id="GO:0009234">
    <property type="term" value="P:menaquinone biosynthetic process"/>
    <property type="evidence" value="ECO:0007669"/>
    <property type="project" value="InterPro"/>
</dbReference>
<evidence type="ECO:0000256" key="3">
    <source>
        <dbReference type="ARBA" id="ARBA00022842"/>
    </source>
</evidence>
<keyword evidence="5" id="KW-0464">Manganese</keyword>
<proteinExistence type="predicted"/>
<dbReference type="InterPro" id="IPR012001">
    <property type="entry name" value="Thiamin_PyroP_enz_TPP-bd_dom"/>
</dbReference>
<dbReference type="GO" id="GO:0046872">
    <property type="term" value="F:metal ion binding"/>
    <property type="evidence" value="ECO:0007669"/>
    <property type="project" value="UniProtKB-KW"/>
</dbReference>
<name>A0A1I5CXK0_9BACE</name>
<dbReference type="GO" id="GO:0070204">
    <property type="term" value="F:2-succinyl-5-enolpyruvyl-6-hydroxy-3-cyclohexene-1-carboxylic-acid synthase activity"/>
    <property type="evidence" value="ECO:0007669"/>
    <property type="project" value="InterPro"/>
</dbReference>
<dbReference type="RefSeq" id="WP_074911276.1">
    <property type="nucleotide sequence ID" value="NZ_CP042282.1"/>
</dbReference>
<dbReference type="Proteomes" id="UP000183766">
    <property type="component" value="Unassembled WGS sequence"/>
</dbReference>
<dbReference type="Gene3D" id="3.40.50.1220">
    <property type="entry name" value="TPP-binding domain"/>
    <property type="match status" value="1"/>
</dbReference>
<protein>
    <submittedName>
        <fullName evidence="7">2-succinyl-5-enolpyruvyl-6-hydroxy-3-cyclohexene-1-carboxylate synthase</fullName>
    </submittedName>
</protein>
<dbReference type="Pfam" id="PF02776">
    <property type="entry name" value="TPP_enzyme_N"/>
    <property type="match status" value="1"/>
</dbReference>